<dbReference type="GO" id="GO:0008270">
    <property type="term" value="F:zinc ion binding"/>
    <property type="evidence" value="ECO:0007669"/>
    <property type="project" value="UniProtKB-KW"/>
</dbReference>
<feature type="compositionally biased region" description="Polar residues" evidence="7">
    <location>
        <begin position="574"/>
        <end position="587"/>
    </location>
</feature>
<evidence type="ECO:0000313" key="9">
    <source>
        <dbReference type="EMBL" id="KAF9532903.1"/>
    </source>
</evidence>
<feature type="compositionally biased region" description="Polar residues" evidence="7">
    <location>
        <begin position="415"/>
        <end position="428"/>
    </location>
</feature>
<feature type="compositionally biased region" description="Basic and acidic residues" evidence="7">
    <location>
        <begin position="347"/>
        <end position="361"/>
    </location>
</feature>
<feature type="compositionally biased region" description="Low complexity" evidence="7">
    <location>
        <begin position="610"/>
        <end position="622"/>
    </location>
</feature>
<dbReference type="OrthoDB" id="47330at2759"/>
<evidence type="ECO:0000256" key="7">
    <source>
        <dbReference type="SAM" id="MobiDB-lite"/>
    </source>
</evidence>
<dbReference type="SUPFAM" id="SSF52540">
    <property type="entry name" value="P-loop containing nucleoside triphosphate hydrolases"/>
    <property type="match status" value="1"/>
</dbReference>
<feature type="compositionally biased region" description="Polar residues" evidence="7">
    <location>
        <begin position="452"/>
        <end position="463"/>
    </location>
</feature>
<gene>
    <name evidence="9" type="ORF">CPB83DRAFT_784156</name>
</gene>
<dbReference type="Proteomes" id="UP000807306">
    <property type="component" value="Unassembled WGS sequence"/>
</dbReference>
<feature type="region of interest" description="Disordered" evidence="7">
    <location>
        <begin position="558"/>
        <end position="651"/>
    </location>
</feature>
<dbReference type="Pfam" id="PF18044">
    <property type="entry name" value="zf-CCCH_4"/>
    <property type="match status" value="1"/>
</dbReference>
<protein>
    <recommendedName>
        <fullName evidence="8">C3H1-type domain-containing protein</fullName>
    </recommendedName>
</protein>
<feature type="compositionally biased region" description="Pro residues" evidence="7">
    <location>
        <begin position="280"/>
        <end position="290"/>
    </location>
</feature>
<feature type="compositionally biased region" description="Polar residues" evidence="7">
    <location>
        <begin position="767"/>
        <end position="789"/>
    </location>
</feature>
<organism evidence="9 10">
    <name type="scientific">Crepidotus variabilis</name>
    <dbReference type="NCBI Taxonomy" id="179855"/>
    <lineage>
        <taxon>Eukaryota</taxon>
        <taxon>Fungi</taxon>
        <taxon>Dikarya</taxon>
        <taxon>Basidiomycota</taxon>
        <taxon>Agaricomycotina</taxon>
        <taxon>Agaricomycetes</taxon>
        <taxon>Agaricomycetidae</taxon>
        <taxon>Agaricales</taxon>
        <taxon>Agaricineae</taxon>
        <taxon>Crepidotaceae</taxon>
        <taxon>Crepidotus</taxon>
    </lineage>
</organism>
<feature type="compositionally biased region" description="Acidic residues" evidence="7">
    <location>
        <begin position="184"/>
        <end position="197"/>
    </location>
</feature>
<name>A0A9P6EQ81_9AGAR</name>
<dbReference type="GO" id="GO:0016887">
    <property type="term" value="F:ATP hydrolysis activity"/>
    <property type="evidence" value="ECO:0007669"/>
    <property type="project" value="InterPro"/>
</dbReference>
<feature type="region of interest" description="Disordered" evidence="7">
    <location>
        <begin position="255"/>
        <end position="300"/>
    </location>
</feature>
<dbReference type="Gene3D" id="3.40.50.300">
    <property type="entry name" value="P-loop containing nucleotide triphosphate hydrolases"/>
    <property type="match status" value="1"/>
</dbReference>
<accession>A0A9P6EQ81</accession>
<feature type="region of interest" description="Disordered" evidence="7">
    <location>
        <begin position="669"/>
        <end position="715"/>
    </location>
</feature>
<feature type="compositionally biased region" description="Acidic residues" evidence="7">
    <location>
        <begin position="374"/>
        <end position="394"/>
    </location>
</feature>
<keyword evidence="10" id="KW-1185">Reference proteome</keyword>
<proteinExistence type="predicted"/>
<evidence type="ECO:0000259" key="8">
    <source>
        <dbReference type="PROSITE" id="PS50103"/>
    </source>
</evidence>
<feature type="compositionally biased region" description="Low complexity" evidence="7">
    <location>
        <begin position="688"/>
        <end position="715"/>
    </location>
</feature>
<feature type="compositionally biased region" description="Polar residues" evidence="7">
    <location>
        <begin position="629"/>
        <end position="641"/>
    </location>
</feature>
<feature type="region of interest" description="Disordered" evidence="7">
    <location>
        <begin position="51"/>
        <end position="116"/>
    </location>
</feature>
<evidence type="ECO:0000256" key="6">
    <source>
        <dbReference type="PROSITE-ProRule" id="PRU00723"/>
    </source>
</evidence>
<dbReference type="PROSITE" id="PS50103">
    <property type="entry name" value="ZF_C3H1"/>
    <property type="match status" value="1"/>
</dbReference>
<keyword evidence="3 6" id="KW-0863">Zinc-finger</keyword>
<evidence type="ECO:0000256" key="4">
    <source>
        <dbReference type="ARBA" id="ARBA00022833"/>
    </source>
</evidence>
<dbReference type="PANTHER" id="PTHR11638">
    <property type="entry name" value="ATP-DEPENDENT CLP PROTEASE"/>
    <property type="match status" value="1"/>
</dbReference>
<keyword evidence="4 6" id="KW-0862">Zinc</keyword>
<dbReference type="EMBL" id="MU157830">
    <property type="protein sequence ID" value="KAF9532903.1"/>
    <property type="molecule type" value="Genomic_DNA"/>
</dbReference>
<feature type="compositionally biased region" description="Low complexity" evidence="7">
    <location>
        <begin position="669"/>
        <end position="678"/>
    </location>
</feature>
<evidence type="ECO:0000256" key="5">
    <source>
        <dbReference type="ARBA" id="ARBA00022840"/>
    </source>
</evidence>
<dbReference type="GO" id="GO:0005524">
    <property type="term" value="F:ATP binding"/>
    <property type="evidence" value="ECO:0007669"/>
    <property type="project" value="UniProtKB-KW"/>
</dbReference>
<evidence type="ECO:0000256" key="2">
    <source>
        <dbReference type="ARBA" id="ARBA00022741"/>
    </source>
</evidence>
<dbReference type="Gene3D" id="4.10.1000.10">
    <property type="entry name" value="Zinc finger, CCCH-type"/>
    <property type="match status" value="1"/>
</dbReference>
<feature type="compositionally biased region" description="Polar residues" evidence="7">
    <location>
        <begin position="322"/>
        <end position="332"/>
    </location>
</feature>
<feature type="compositionally biased region" description="Basic and acidic residues" evidence="7">
    <location>
        <begin position="437"/>
        <end position="448"/>
    </location>
</feature>
<dbReference type="InterPro" id="IPR011704">
    <property type="entry name" value="ATPase_dyneun-rel_AAA"/>
</dbReference>
<sequence length="1304" mass="142430">MDLPEPSWRVKTRPCPFFQQGKCLFGDACNFTHEVASVPNREGISQKYDASLRETSTTPKRPPQVVIDSPQSIRSPNRSPRTTNLLLALRDVIGDPDDEDTISTETSSRNETDPWAESLPTLVHSEGFGQYSQPVEEEADSSQGSSDEAEDDDEEFTANWTAISDYSDEGDASEQSGQDLLIYDLDDTEPFEPAEEEATARLADVVPSGDAEYMEPNPEPSLPSFRKHRDSVASQATSGLLSPIEISTLHLGPFRQIGRSPSAQEANSFDSGFGEQWNPPSGPLPSPPRSPSVSSTFELLSSPFGSHTARILSPRLGVFMATSPSRTASPGPQQEVEPLDLGLDSPEEYHRAKEESSRLDLEELTASWNSRVEDGEEEEDENEGDVIEESEDAEISSSGVFDGEDVFRQPDVDLSGSTSTWDPESQETALFLGQDPETLREQVTEAIKRVSRTPTHFLTSREMTFSAEEPAGHSSSFLDETGSLGEPDEEDTPMPRQLASTSPSPSPTPPSEGATDAEETAVLAYLRSPAPLNLENDTLNSLYDIYSVIASPKDVLSDSMRNAGLSPPRAEPSYLSNTSTPGSSTSLLRERVFTPPPFSLRSGGTIATESPVSSSPITSVSSLGRASPFSPQEESHSITGSGNEGSGQEVDASKRVSFGFKRRLSLSTSRSSLLSNRSAGRIVPPSPLENNVETTNPEPESPKTSSSSAGSALPKGLKPLRLSTVLTSNSLSRSLFESRISSSFSNSSRQSRINRISLSSATVSSRNSLSHNRLISSRSSHIPQPNRLSISEHDNTFTSTSSFASGDIYNLFPPPPQDEPQSAPLTSWRHSTLGPRPSSRLSEPFYERDEELDEDTTGSSFRRDPYDETIRQPVLPHTAPVTRSSTAMQLSHPYQPPYAVETPRPTLMFAIASNDLDQVLQVLESGEVNPNEAVGPQSALAFAMGNDKLTNKLGIVKALLAYGADPATAKAEPSSRRPGQEESVANVEGEDDGAQKLKTLLDDMDPATRYFVERADAIHTKRSSALIQRSFFRPLTRVRYDLVGQDRALEQLFRALSMKSRDLTPAPIVVIMCGPSGHGKSLLARKFGALLDVPTHTVNMTTLKSSHDLWQAFSMSPYEPPSSCSLAEFLINNEGKRCVVVLDEIEKTIDDKILWSLHMPWEFGRCVLETNGRHVDVRNVVWLGTSNVGHDLVFQHQEQRPNPEEMMSREEYVELMGLCRPKVSERLGASVLSRVTTVLPFVPFTLDEKKAICAETLFTLGGDSIRSLSRVTVESLIKSAIGEYLPAEGGRSLQRAISNQLLDI</sequence>
<dbReference type="InterPro" id="IPR027417">
    <property type="entry name" value="P-loop_NTPase"/>
</dbReference>
<dbReference type="InterPro" id="IPR050130">
    <property type="entry name" value="ClpA_ClpB"/>
</dbReference>
<dbReference type="Pfam" id="PF07728">
    <property type="entry name" value="AAA_5"/>
    <property type="match status" value="1"/>
</dbReference>
<feature type="region of interest" description="Disordered" evidence="7">
    <location>
        <begin position="767"/>
        <end position="793"/>
    </location>
</feature>
<feature type="region of interest" description="Disordered" evidence="7">
    <location>
        <begin position="321"/>
        <end position="522"/>
    </location>
</feature>
<evidence type="ECO:0000256" key="3">
    <source>
        <dbReference type="ARBA" id="ARBA00022771"/>
    </source>
</evidence>
<feature type="compositionally biased region" description="Polar residues" evidence="7">
    <location>
        <begin position="259"/>
        <end position="270"/>
    </location>
</feature>
<dbReference type="SUPFAM" id="SSF90229">
    <property type="entry name" value="CCCH zinc finger"/>
    <property type="match status" value="1"/>
</dbReference>
<dbReference type="SMART" id="SM00356">
    <property type="entry name" value="ZnF_C3H1"/>
    <property type="match status" value="1"/>
</dbReference>
<reference evidence="9" key="1">
    <citation type="submission" date="2020-11" db="EMBL/GenBank/DDBJ databases">
        <authorList>
            <consortium name="DOE Joint Genome Institute"/>
            <person name="Ahrendt S."/>
            <person name="Riley R."/>
            <person name="Andreopoulos W."/>
            <person name="Labutti K."/>
            <person name="Pangilinan J."/>
            <person name="Ruiz-Duenas F.J."/>
            <person name="Barrasa J.M."/>
            <person name="Sanchez-Garcia M."/>
            <person name="Camarero S."/>
            <person name="Miyauchi S."/>
            <person name="Serrano A."/>
            <person name="Linde D."/>
            <person name="Babiker R."/>
            <person name="Drula E."/>
            <person name="Ayuso-Fernandez I."/>
            <person name="Pacheco R."/>
            <person name="Padilla G."/>
            <person name="Ferreira P."/>
            <person name="Barriuso J."/>
            <person name="Kellner H."/>
            <person name="Castanera R."/>
            <person name="Alfaro M."/>
            <person name="Ramirez L."/>
            <person name="Pisabarro A.G."/>
            <person name="Kuo A."/>
            <person name="Tritt A."/>
            <person name="Lipzen A."/>
            <person name="He G."/>
            <person name="Yan M."/>
            <person name="Ng V."/>
            <person name="Cullen D."/>
            <person name="Martin F."/>
            <person name="Rosso M.-N."/>
            <person name="Henrissat B."/>
            <person name="Hibbett D."/>
            <person name="Martinez A.T."/>
            <person name="Grigoriev I.V."/>
        </authorList>
    </citation>
    <scope>NUCLEOTIDE SEQUENCE</scope>
    <source>
        <strain evidence="9">CBS 506.95</strain>
    </source>
</reference>
<comment type="caution">
    <text evidence="9">The sequence shown here is derived from an EMBL/GenBank/DDBJ whole genome shotgun (WGS) entry which is preliminary data.</text>
</comment>
<dbReference type="InterPro" id="IPR036855">
    <property type="entry name" value="Znf_CCCH_sf"/>
</dbReference>
<feature type="compositionally biased region" description="Acidic residues" evidence="7">
    <location>
        <begin position="147"/>
        <end position="156"/>
    </location>
</feature>
<dbReference type="GO" id="GO:0005737">
    <property type="term" value="C:cytoplasm"/>
    <property type="evidence" value="ECO:0007669"/>
    <property type="project" value="TreeGrafter"/>
</dbReference>
<feature type="region of interest" description="Disordered" evidence="7">
    <location>
        <begin position="132"/>
        <end position="236"/>
    </location>
</feature>
<dbReference type="SMART" id="SM00382">
    <property type="entry name" value="AAA"/>
    <property type="match status" value="1"/>
</dbReference>
<feature type="zinc finger region" description="C3H1-type" evidence="6">
    <location>
        <begin position="9"/>
        <end position="36"/>
    </location>
</feature>
<keyword evidence="5" id="KW-0067">ATP-binding</keyword>
<keyword evidence="1 6" id="KW-0479">Metal-binding</keyword>
<feature type="region of interest" description="Disordered" evidence="7">
    <location>
        <begin position="807"/>
        <end position="864"/>
    </location>
</feature>
<dbReference type="GO" id="GO:0034605">
    <property type="term" value="P:cellular response to heat"/>
    <property type="evidence" value="ECO:0007669"/>
    <property type="project" value="TreeGrafter"/>
</dbReference>
<feature type="domain" description="C3H1-type" evidence="8">
    <location>
        <begin position="9"/>
        <end position="36"/>
    </location>
</feature>
<dbReference type="InterPro" id="IPR003593">
    <property type="entry name" value="AAA+_ATPase"/>
</dbReference>
<feature type="region of interest" description="Disordered" evidence="7">
    <location>
        <begin position="967"/>
        <end position="992"/>
    </location>
</feature>
<evidence type="ECO:0000313" key="10">
    <source>
        <dbReference type="Proteomes" id="UP000807306"/>
    </source>
</evidence>
<dbReference type="InterPro" id="IPR041367">
    <property type="entry name" value="Znf-CCCH_4"/>
</dbReference>
<dbReference type="PANTHER" id="PTHR11638:SF18">
    <property type="entry name" value="HEAT SHOCK PROTEIN 104"/>
    <property type="match status" value="1"/>
</dbReference>
<keyword evidence="2" id="KW-0547">Nucleotide-binding</keyword>
<evidence type="ECO:0000256" key="1">
    <source>
        <dbReference type="ARBA" id="ARBA00022723"/>
    </source>
</evidence>
<feature type="compositionally biased region" description="Polar residues" evidence="7">
    <location>
        <begin position="69"/>
        <end position="85"/>
    </location>
</feature>
<dbReference type="InterPro" id="IPR000571">
    <property type="entry name" value="Znf_CCCH"/>
</dbReference>